<evidence type="ECO:0000313" key="2">
    <source>
        <dbReference type="EMBL" id="GHD48400.1"/>
    </source>
</evidence>
<evidence type="ECO:0000313" key="3">
    <source>
        <dbReference type="Proteomes" id="UP000630353"/>
    </source>
</evidence>
<dbReference type="AlphaFoldDB" id="A0A918XRZ5"/>
<dbReference type="PANTHER" id="PTHR43155:SF2">
    <property type="entry name" value="CYCLIC DI-GMP PHOSPHODIESTERASE PA4108"/>
    <property type="match status" value="1"/>
</dbReference>
<dbReference type="Proteomes" id="UP000630353">
    <property type="component" value="Unassembled WGS sequence"/>
</dbReference>
<reference evidence="2" key="1">
    <citation type="journal article" date="2014" name="Int. J. Syst. Evol. Microbiol.">
        <title>Complete genome sequence of Corynebacterium casei LMG S-19264T (=DSM 44701T), isolated from a smear-ripened cheese.</title>
        <authorList>
            <consortium name="US DOE Joint Genome Institute (JGI-PGF)"/>
            <person name="Walter F."/>
            <person name="Albersmeier A."/>
            <person name="Kalinowski J."/>
            <person name="Ruckert C."/>
        </authorList>
    </citation>
    <scope>NUCLEOTIDE SEQUENCE</scope>
    <source>
        <strain evidence="2">KCTC 42651</strain>
    </source>
</reference>
<dbReference type="InterPro" id="IPR003607">
    <property type="entry name" value="HD/PDEase_dom"/>
</dbReference>
<dbReference type="GO" id="GO:0008081">
    <property type="term" value="F:phosphoric diester hydrolase activity"/>
    <property type="evidence" value="ECO:0007669"/>
    <property type="project" value="UniProtKB-ARBA"/>
</dbReference>
<dbReference type="InterPro" id="IPR011006">
    <property type="entry name" value="CheY-like_superfamily"/>
</dbReference>
<feature type="domain" description="HD-GYP" evidence="1">
    <location>
        <begin position="169"/>
        <end position="365"/>
    </location>
</feature>
<dbReference type="PANTHER" id="PTHR43155">
    <property type="entry name" value="CYCLIC DI-GMP PHOSPHODIESTERASE PA4108-RELATED"/>
    <property type="match status" value="1"/>
</dbReference>
<dbReference type="SUPFAM" id="SSF109604">
    <property type="entry name" value="HD-domain/PDEase-like"/>
    <property type="match status" value="1"/>
</dbReference>
<proteinExistence type="predicted"/>
<keyword evidence="3" id="KW-1185">Reference proteome</keyword>
<gene>
    <name evidence="2" type="ORF">GCM10017083_19440</name>
</gene>
<dbReference type="Pfam" id="PF13487">
    <property type="entry name" value="HD_5"/>
    <property type="match status" value="1"/>
</dbReference>
<sequence length="367" mass="39776">MSQERLLLAVASPARYQAIRVVLAEAFRLRTVENRWDADSAVDEGQDIVVVDHVLPGGRGLKICERARARSDGMQRLIVLLCDQPSPAVEDALRAGIIDGWLPRNLPAGALLTGFWELFKGRDDSRLFAAGQEARPLIGCGRALFDDLGTGTVTERTRALLSETATQVVRYADACSASTLLDLLQGHHAYTFAHSLRVGILMATFGRHLGLDDEQVTLMAETGLAHDVGKLRIPLEILAKPARLTGDEMAVMRTHPAIGADMLADIYEDRPQLLSAVRHHHEQLSGDGYPDGLKGGQIDELSLLTAVVDVYTALTDRRDYKQAMPAGQAMAIMQDMAGPHLEPKLYRRFVEVASDLGAAGSSSPAAA</sequence>
<dbReference type="CDD" id="cd00077">
    <property type="entry name" value="HDc"/>
    <property type="match status" value="1"/>
</dbReference>
<evidence type="ECO:0000259" key="1">
    <source>
        <dbReference type="PROSITE" id="PS51832"/>
    </source>
</evidence>
<dbReference type="SMART" id="SM00471">
    <property type="entry name" value="HDc"/>
    <property type="match status" value="1"/>
</dbReference>
<organism evidence="2 3">
    <name type="scientific">Thalassobaculum fulvum</name>
    <dbReference type="NCBI Taxonomy" id="1633335"/>
    <lineage>
        <taxon>Bacteria</taxon>
        <taxon>Pseudomonadati</taxon>
        <taxon>Pseudomonadota</taxon>
        <taxon>Alphaproteobacteria</taxon>
        <taxon>Rhodospirillales</taxon>
        <taxon>Thalassobaculaceae</taxon>
        <taxon>Thalassobaculum</taxon>
    </lineage>
</organism>
<dbReference type="SUPFAM" id="SSF52172">
    <property type="entry name" value="CheY-like"/>
    <property type="match status" value="1"/>
</dbReference>
<dbReference type="Gene3D" id="3.40.50.2300">
    <property type="match status" value="1"/>
</dbReference>
<dbReference type="EMBL" id="BMZS01000004">
    <property type="protein sequence ID" value="GHD48400.1"/>
    <property type="molecule type" value="Genomic_DNA"/>
</dbReference>
<dbReference type="Gene3D" id="1.10.3210.10">
    <property type="entry name" value="Hypothetical protein af1432"/>
    <property type="match status" value="1"/>
</dbReference>
<dbReference type="PROSITE" id="PS51832">
    <property type="entry name" value="HD_GYP"/>
    <property type="match status" value="1"/>
</dbReference>
<protein>
    <recommendedName>
        <fullName evidence="1">HD-GYP domain-containing protein</fullName>
    </recommendedName>
</protein>
<name>A0A918XRZ5_9PROT</name>
<accession>A0A918XRZ5</accession>
<dbReference type="InterPro" id="IPR037522">
    <property type="entry name" value="HD_GYP_dom"/>
</dbReference>
<reference evidence="2" key="2">
    <citation type="submission" date="2020-09" db="EMBL/GenBank/DDBJ databases">
        <authorList>
            <person name="Sun Q."/>
            <person name="Kim S."/>
        </authorList>
    </citation>
    <scope>NUCLEOTIDE SEQUENCE</scope>
    <source>
        <strain evidence="2">KCTC 42651</strain>
    </source>
</reference>
<comment type="caution">
    <text evidence="2">The sequence shown here is derived from an EMBL/GenBank/DDBJ whole genome shotgun (WGS) entry which is preliminary data.</text>
</comment>